<comment type="subcellular location">
    <subcellularLocation>
        <location evidence="1">Cell membrane</location>
        <topology evidence="1">Multi-pass membrane protein</topology>
    </subcellularLocation>
</comment>
<evidence type="ECO:0000256" key="3">
    <source>
        <dbReference type="ARBA" id="ARBA00022692"/>
    </source>
</evidence>
<feature type="transmembrane region" description="Helical" evidence="6">
    <location>
        <begin position="84"/>
        <end position="104"/>
    </location>
</feature>
<evidence type="ECO:0000313" key="9">
    <source>
        <dbReference type="Proteomes" id="UP000664209"/>
    </source>
</evidence>
<dbReference type="SUPFAM" id="SSF103473">
    <property type="entry name" value="MFS general substrate transporter"/>
    <property type="match status" value="1"/>
</dbReference>
<evidence type="ECO:0000259" key="7">
    <source>
        <dbReference type="PROSITE" id="PS50850"/>
    </source>
</evidence>
<reference evidence="8" key="1">
    <citation type="submission" date="2021-03" db="EMBL/GenBank/DDBJ databases">
        <title>Actinotalea soli sp. nov., isolated from soil.</title>
        <authorList>
            <person name="Ping W."/>
            <person name="Zhang J."/>
        </authorList>
    </citation>
    <scope>NUCLEOTIDE SEQUENCE</scope>
    <source>
        <strain evidence="8">BY-33</strain>
    </source>
</reference>
<dbReference type="Proteomes" id="UP000664209">
    <property type="component" value="Unassembled WGS sequence"/>
</dbReference>
<dbReference type="InterPro" id="IPR011701">
    <property type="entry name" value="MFS"/>
</dbReference>
<feature type="transmembrane region" description="Helical" evidence="6">
    <location>
        <begin position="144"/>
        <end position="168"/>
    </location>
</feature>
<dbReference type="CDD" id="cd06173">
    <property type="entry name" value="MFS_MefA_like"/>
    <property type="match status" value="1"/>
</dbReference>
<keyword evidence="2" id="KW-1003">Cell membrane</keyword>
<protein>
    <submittedName>
        <fullName evidence="8">MFS transporter</fullName>
    </submittedName>
</protein>
<dbReference type="InterPro" id="IPR020846">
    <property type="entry name" value="MFS_dom"/>
</dbReference>
<gene>
    <name evidence="8" type="ORF">J4G33_04995</name>
</gene>
<dbReference type="PANTHER" id="PTHR23513:SF17">
    <property type="entry name" value="MEMBRANE PROTEIN"/>
    <property type="match status" value="1"/>
</dbReference>
<feature type="transmembrane region" description="Helical" evidence="6">
    <location>
        <begin position="54"/>
        <end position="72"/>
    </location>
</feature>
<dbReference type="GO" id="GO:0005886">
    <property type="term" value="C:plasma membrane"/>
    <property type="evidence" value="ECO:0007669"/>
    <property type="project" value="UniProtKB-SubCell"/>
</dbReference>
<accession>A0A939LNM2</accession>
<evidence type="ECO:0000256" key="1">
    <source>
        <dbReference type="ARBA" id="ARBA00004651"/>
    </source>
</evidence>
<dbReference type="Gene3D" id="1.20.1250.20">
    <property type="entry name" value="MFS general substrate transporter like domains"/>
    <property type="match status" value="1"/>
</dbReference>
<feature type="transmembrane region" description="Helical" evidence="6">
    <location>
        <begin position="331"/>
        <end position="348"/>
    </location>
</feature>
<feature type="transmembrane region" description="Helical" evidence="6">
    <location>
        <begin position="240"/>
        <end position="263"/>
    </location>
</feature>
<feature type="transmembrane region" description="Helical" evidence="6">
    <location>
        <begin position="20"/>
        <end position="42"/>
    </location>
</feature>
<evidence type="ECO:0000256" key="6">
    <source>
        <dbReference type="SAM" id="Phobius"/>
    </source>
</evidence>
<evidence type="ECO:0000313" key="8">
    <source>
        <dbReference type="EMBL" id="MBO1751156.1"/>
    </source>
</evidence>
<dbReference type="PROSITE" id="PS50850">
    <property type="entry name" value="MFS"/>
    <property type="match status" value="1"/>
</dbReference>
<feature type="transmembrane region" description="Helical" evidence="6">
    <location>
        <begin position="369"/>
        <end position="390"/>
    </location>
</feature>
<evidence type="ECO:0000256" key="5">
    <source>
        <dbReference type="ARBA" id="ARBA00023136"/>
    </source>
</evidence>
<dbReference type="RefSeq" id="WP_208054842.1">
    <property type="nucleotide sequence ID" value="NZ_JAGEMK010000002.1"/>
</dbReference>
<feature type="transmembrane region" description="Helical" evidence="6">
    <location>
        <begin position="396"/>
        <end position="415"/>
    </location>
</feature>
<feature type="transmembrane region" description="Helical" evidence="6">
    <location>
        <begin position="180"/>
        <end position="200"/>
    </location>
</feature>
<dbReference type="PANTHER" id="PTHR23513">
    <property type="entry name" value="INTEGRAL MEMBRANE EFFLUX PROTEIN-RELATED"/>
    <property type="match status" value="1"/>
</dbReference>
<organism evidence="8 9">
    <name type="scientific">Actinotalea soli</name>
    <dbReference type="NCBI Taxonomy" id="2819234"/>
    <lineage>
        <taxon>Bacteria</taxon>
        <taxon>Bacillati</taxon>
        <taxon>Actinomycetota</taxon>
        <taxon>Actinomycetes</taxon>
        <taxon>Micrococcales</taxon>
        <taxon>Cellulomonadaceae</taxon>
        <taxon>Actinotalea</taxon>
    </lineage>
</organism>
<keyword evidence="9" id="KW-1185">Reference proteome</keyword>
<name>A0A939LNM2_9CELL</name>
<dbReference type="EMBL" id="JAGEMK010000002">
    <property type="protein sequence ID" value="MBO1751156.1"/>
    <property type="molecule type" value="Genomic_DNA"/>
</dbReference>
<feature type="domain" description="Major facilitator superfamily (MFS) profile" evidence="7">
    <location>
        <begin position="241"/>
        <end position="442"/>
    </location>
</feature>
<dbReference type="Pfam" id="PF07690">
    <property type="entry name" value="MFS_1"/>
    <property type="match status" value="1"/>
</dbReference>
<keyword evidence="3 6" id="KW-0812">Transmembrane</keyword>
<evidence type="ECO:0000256" key="2">
    <source>
        <dbReference type="ARBA" id="ARBA00022475"/>
    </source>
</evidence>
<dbReference type="AlphaFoldDB" id="A0A939LNM2"/>
<keyword evidence="5 6" id="KW-0472">Membrane</keyword>
<comment type="caution">
    <text evidence="8">The sequence shown here is derived from an EMBL/GenBank/DDBJ whole genome shotgun (WGS) entry which is preliminary data.</text>
</comment>
<dbReference type="GO" id="GO:0022857">
    <property type="term" value="F:transmembrane transporter activity"/>
    <property type="evidence" value="ECO:0007669"/>
    <property type="project" value="InterPro"/>
</dbReference>
<dbReference type="InterPro" id="IPR036259">
    <property type="entry name" value="MFS_trans_sf"/>
</dbReference>
<evidence type="ECO:0000256" key="4">
    <source>
        <dbReference type="ARBA" id="ARBA00022989"/>
    </source>
</evidence>
<feature type="transmembrane region" description="Helical" evidence="6">
    <location>
        <begin position="110"/>
        <end position="132"/>
    </location>
</feature>
<keyword evidence="4 6" id="KW-1133">Transmembrane helix</keyword>
<feature type="transmembrane region" description="Helical" evidence="6">
    <location>
        <begin position="275"/>
        <end position="296"/>
    </location>
</feature>
<sequence length="442" mass="45838">MSVLGDLRVVAVHRDFRKLFAVRLVSQCGDGMFQIGLATLFFFSPERMATASDVAIAFAVLLLPFTIVGPFAGPLLDRWRRRQVLLLGNALRVVLALSLAWLLVTVGVGPAVYVLALVTLGVNRFLLAALSASLPRVVPREQLLIANALTPTLGAVSAVVGAGLGLLIGWLVPSGGGEDGAVLVAAALLFGGASALALRLGRDQLGPVGRAAPLASELRATVTDLVDGARYLVRRRTPGLGLGVMAVHRFLYGANFIALILISRNLLADPADADAGLAMFGLLTGISFAGNGLAILLTPVAHERMTPATWILVCLSLGAVSQVVLTTTPTFGVVAASAVLLGLAVQGAKIAVDTIVQRDTHDDYRGRAFSLYDMLYNAAFVAAAALAAVALPDTGWSRGVFAGIAVAYVLAAVGYRVGTVRSGAAAGTFTPEPEPDDGARSR</sequence>
<feature type="transmembrane region" description="Helical" evidence="6">
    <location>
        <begin position="308"/>
        <end position="325"/>
    </location>
</feature>
<proteinExistence type="predicted"/>